<evidence type="ECO:0000256" key="5">
    <source>
        <dbReference type="SAM" id="Phobius"/>
    </source>
</evidence>
<dbReference type="Pfam" id="PF00335">
    <property type="entry name" value="Tetraspanin"/>
    <property type="match status" value="2"/>
</dbReference>
<dbReference type="EMBL" id="JAQQBS010001423">
    <property type="protein sequence ID" value="KAK0160466.1"/>
    <property type="molecule type" value="Genomic_DNA"/>
</dbReference>
<feature type="transmembrane region" description="Helical" evidence="5">
    <location>
        <begin position="294"/>
        <end position="312"/>
    </location>
</feature>
<keyword evidence="2 5" id="KW-0812">Transmembrane</keyword>
<feature type="transmembrane region" description="Helical" evidence="5">
    <location>
        <begin position="479"/>
        <end position="502"/>
    </location>
</feature>
<feature type="transmembrane region" description="Helical" evidence="5">
    <location>
        <begin position="12"/>
        <end position="35"/>
    </location>
</feature>
<accession>A0AA39C9M2</accession>
<comment type="caution">
    <text evidence="6">The sequence shown here is derived from an EMBL/GenBank/DDBJ whole genome shotgun (WGS) entry which is preliminary data.</text>
</comment>
<dbReference type="Proteomes" id="UP001168990">
    <property type="component" value="Unassembled WGS sequence"/>
</dbReference>
<feature type="transmembrane region" description="Helical" evidence="5">
    <location>
        <begin position="324"/>
        <end position="348"/>
    </location>
</feature>
<dbReference type="InterPro" id="IPR008952">
    <property type="entry name" value="Tetraspanin_EC2_sf"/>
</dbReference>
<dbReference type="Gene3D" id="1.10.1450.10">
    <property type="entry name" value="Tetraspanin"/>
    <property type="match status" value="2"/>
</dbReference>
<evidence type="ECO:0000256" key="1">
    <source>
        <dbReference type="ARBA" id="ARBA00004141"/>
    </source>
</evidence>
<dbReference type="PANTHER" id="PTHR19282:SF456">
    <property type="entry name" value="CD63 MOLECULE"/>
    <property type="match status" value="1"/>
</dbReference>
<keyword evidence="4 5" id="KW-0472">Membrane</keyword>
<feature type="transmembrane region" description="Helical" evidence="5">
    <location>
        <begin position="81"/>
        <end position="104"/>
    </location>
</feature>
<dbReference type="PRINTS" id="PR00259">
    <property type="entry name" value="TMFOUR"/>
</dbReference>
<feature type="transmembrane region" description="Helical" evidence="5">
    <location>
        <begin position="236"/>
        <end position="256"/>
    </location>
</feature>
<evidence type="ECO:0000256" key="2">
    <source>
        <dbReference type="ARBA" id="ARBA00022692"/>
    </source>
</evidence>
<dbReference type="InterPro" id="IPR018499">
    <property type="entry name" value="Tetraspanin/Peripherin"/>
</dbReference>
<feature type="transmembrane region" description="Helical" evidence="5">
    <location>
        <begin position="47"/>
        <end position="74"/>
    </location>
</feature>
<feature type="transmembrane region" description="Helical" evidence="5">
    <location>
        <begin position="181"/>
        <end position="205"/>
    </location>
</feature>
<keyword evidence="3 5" id="KW-1133">Transmembrane helix</keyword>
<evidence type="ECO:0000313" key="6">
    <source>
        <dbReference type="EMBL" id="KAK0160466.1"/>
    </source>
</evidence>
<name>A0AA39C9M2_9HYME</name>
<sequence>MNLASKSIKILLFVFNLIFSLCGLAVLICGVLVHIHFKNSSSEVQAAYSLLGITIIVIGGIMFVITFFGCYGAIRENRCMLITFGIFILILLLAEATLSCYVCVMLDKMEGIDLVEVLEKILSKYWWNPISPPVIDSLQFNMKCCGIYRSDEYTVMPNSTGKFPWSCCPLTNGLKFESSRVFSGMILVTVVFEAIGILFTFYLAASIKYDKRWTITLLICLGAILENQRMIITFRILMSIIVIVQIAISTYFVVLLNPMKEAEVEHGYKEMFNKYWVDPYVQTMVDLAQEGSRLLPGHHLCGLGILICGVLVEVNWRTMTPYSLLKLGIIVPGGITFVIALFGCFDAIRKNRPVFITFGIFISIVLVVQIAFSIYFSVLLNQTKRTEVEHQYEKFFNEYHTDPYVYDWVNSVQDQMNCCGIDRPEDFLSIFNATEEYPWSCCEAKNRYKLVDEACESSDAHRQGCRDYIFVMVISKRTLLSRIIHGISAVELIGIIFAIFLACTIRNDKRRVMTD</sequence>
<feature type="transmembrane region" description="Helical" evidence="5">
    <location>
        <begin position="354"/>
        <end position="376"/>
    </location>
</feature>
<dbReference type="GO" id="GO:0005886">
    <property type="term" value="C:plasma membrane"/>
    <property type="evidence" value="ECO:0007669"/>
    <property type="project" value="TreeGrafter"/>
</dbReference>
<dbReference type="SUPFAM" id="SSF48652">
    <property type="entry name" value="Tetraspanin"/>
    <property type="match status" value="2"/>
</dbReference>
<proteinExistence type="predicted"/>
<reference evidence="6" key="1">
    <citation type="journal article" date="2023" name="bioRxiv">
        <title>Scaffold-level genome assemblies of two parasitoid biocontrol wasps reveal the parthenogenesis mechanism and an associated novel virus.</title>
        <authorList>
            <person name="Inwood S."/>
            <person name="Skelly J."/>
            <person name="Guhlin J."/>
            <person name="Harrop T."/>
            <person name="Goldson S."/>
            <person name="Dearden P."/>
        </authorList>
    </citation>
    <scope>NUCLEOTIDE SEQUENCE</scope>
    <source>
        <strain evidence="6">Irish</strain>
        <tissue evidence="6">Whole body</tissue>
    </source>
</reference>
<organism evidence="6 7">
    <name type="scientific">Microctonus aethiopoides</name>
    <dbReference type="NCBI Taxonomy" id="144406"/>
    <lineage>
        <taxon>Eukaryota</taxon>
        <taxon>Metazoa</taxon>
        <taxon>Ecdysozoa</taxon>
        <taxon>Arthropoda</taxon>
        <taxon>Hexapoda</taxon>
        <taxon>Insecta</taxon>
        <taxon>Pterygota</taxon>
        <taxon>Neoptera</taxon>
        <taxon>Endopterygota</taxon>
        <taxon>Hymenoptera</taxon>
        <taxon>Apocrita</taxon>
        <taxon>Ichneumonoidea</taxon>
        <taxon>Braconidae</taxon>
        <taxon>Euphorinae</taxon>
        <taxon>Microctonus</taxon>
    </lineage>
</organism>
<protein>
    <recommendedName>
        <fullName evidence="8">Tetraspanin</fullName>
    </recommendedName>
</protein>
<evidence type="ECO:0000256" key="4">
    <source>
        <dbReference type="ARBA" id="ARBA00023136"/>
    </source>
</evidence>
<dbReference type="AlphaFoldDB" id="A0AA39C9M2"/>
<evidence type="ECO:0000256" key="3">
    <source>
        <dbReference type="ARBA" id="ARBA00022989"/>
    </source>
</evidence>
<evidence type="ECO:0000313" key="7">
    <source>
        <dbReference type="Proteomes" id="UP001168990"/>
    </source>
</evidence>
<evidence type="ECO:0008006" key="8">
    <source>
        <dbReference type="Google" id="ProtNLM"/>
    </source>
</evidence>
<dbReference type="PANTHER" id="PTHR19282">
    <property type="entry name" value="TETRASPANIN"/>
    <property type="match status" value="1"/>
</dbReference>
<gene>
    <name evidence="6" type="ORF">PV328_007874</name>
</gene>
<comment type="subcellular location">
    <subcellularLocation>
        <location evidence="1">Membrane</location>
        <topology evidence="1">Multi-pass membrane protein</topology>
    </subcellularLocation>
</comment>
<keyword evidence="7" id="KW-1185">Reference proteome</keyword>
<reference evidence="6" key="2">
    <citation type="submission" date="2023-03" db="EMBL/GenBank/DDBJ databases">
        <authorList>
            <person name="Inwood S.N."/>
            <person name="Skelly J.G."/>
            <person name="Guhlin J."/>
            <person name="Harrop T.W.R."/>
            <person name="Goldson S.G."/>
            <person name="Dearden P.K."/>
        </authorList>
    </citation>
    <scope>NUCLEOTIDE SEQUENCE</scope>
    <source>
        <strain evidence="6">Irish</strain>
        <tissue evidence="6">Whole body</tissue>
    </source>
</reference>